<dbReference type="GO" id="GO:0016836">
    <property type="term" value="F:hydro-lyase activity"/>
    <property type="evidence" value="ECO:0007669"/>
    <property type="project" value="UniProtKB-ARBA"/>
</dbReference>
<organism evidence="2 3">
    <name type="scientific">Brassica carinata</name>
    <name type="common">Ethiopian mustard</name>
    <name type="synonym">Abyssinian cabbage</name>
    <dbReference type="NCBI Taxonomy" id="52824"/>
    <lineage>
        <taxon>Eukaryota</taxon>
        <taxon>Viridiplantae</taxon>
        <taxon>Streptophyta</taxon>
        <taxon>Embryophyta</taxon>
        <taxon>Tracheophyta</taxon>
        <taxon>Spermatophyta</taxon>
        <taxon>Magnoliopsida</taxon>
        <taxon>eudicotyledons</taxon>
        <taxon>Gunneridae</taxon>
        <taxon>Pentapetalae</taxon>
        <taxon>rosids</taxon>
        <taxon>malvids</taxon>
        <taxon>Brassicales</taxon>
        <taxon>Brassicaceae</taxon>
        <taxon>Brassiceae</taxon>
        <taxon>Brassica</taxon>
    </lineage>
</organism>
<dbReference type="EMBL" id="JAAMPC010000008">
    <property type="protein sequence ID" value="KAG2299388.1"/>
    <property type="molecule type" value="Genomic_DNA"/>
</dbReference>
<comment type="caution">
    <text evidence="2">The sequence shown here is derived from an EMBL/GenBank/DDBJ whole genome shotgun (WGS) entry which is preliminary data.</text>
</comment>
<dbReference type="InterPro" id="IPR000573">
    <property type="entry name" value="AconitaseA/IPMdHydase_ssu_swvl"/>
</dbReference>
<accession>A0A8X7S523</accession>
<dbReference type="AlphaFoldDB" id="A0A8X7S523"/>
<proteinExistence type="predicted"/>
<dbReference type="Pfam" id="PF00694">
    <property type="entry name" value="Aconitase_C"/>
    <property type="match status" value="1"/>
</dbReference>
<dbReference type="SUPFAM" id="SSF52016">
    <property type="entry name" value="LeuD/IlvD-like"/>
    <property type="match status" value="1"/>
</dbReference>
<dbReference type="InterPro" id="IPR006249">
    <property type="entry name" value="Aconitase/IRP2"/>
</dbReference>
<name>A0A8X7S523_BRACI</name>
<evidence type="ECO:0000313" key="2">
    <source>
        <dbReference type="EMBL" id="KAG2299388.1"/>
    </source>
</evidence>
<feature type="domain" description="Aconitase A/isopropylmalate dehydratase small subunit swivel" evidence="1">
    <location>
        <begin position="2"/>
        <end position="73"/>
    </location>
</feature>
<reference evidence="2 3" key="1">
    <citation type="submission" date="2020-02" db="EMBL/GenBank/DDBJ databases">
        <authorList>
            <person name="Ma Q."/>
            <person name="Huang Y."/>
            <person name="Song X."/>
            <person name="Pei D."/>
        </authorList>
    </citation>
    <scope>NUCLEOTIDE SEQUENCE [LARGE SCALE GENOMIC DNA]</scope>
    <source>
        <strain evidence="2">Sxm20200214</strain>
        <tissue evidence="2">Leaf</tissue>
    </source>
</reference>
<dbReference type="Proteomes" id="UP000886595">
    <property type="component" value="Unassembled WGS sequence"/>
</dbReference>
<gene>
    <name evidence="2" type="ORF">Bca52824_035860</name>
</gene>
<keyword evidence="3" id="KW-1185">Reference proteome</keyword>
<sequence>MTRGTFANSRIVNKLLNGVVGPKTVHIPTGETLCVFDVASRYNTAGHDTIILAGAENGVGYARDRAAKGPKLLTLRPRQLKEQDYYRQELRWSPPHQS</sequence>
<dbReference type="GO" id="GO:0043436">
    <property type="term" value="P:oxoacid metabolic process"/>
    <property type="evidence" value="ECO:0007669"/>
    <property type="project" value="UniProtKB-ARBA"/>
</dbReference>
<protein>
    <recommendedName>
        <fullName evidence="1">Aconitase A/isopropylmalate dehydratase small subunit swivel domain-containing protein</fullName>
    </recommendedName>
</protein>
<evidence type="ECO:0000259" key="1">
    <source>
        <dbReference type="Pfam" id="PF00694"/>
    </source>
</evidence>
<dbReference type="Gene3D" id="3.20.19.10">
    <property type="entry name" value="Aconitase, domain 4"/>
    <property type="match status" value="1"/>
</dbReference>
<evidence type="ECO:0000313" key="3">
    <source>
        <dbReference type="Proteomes" id="UP000886595"/>
    </source>
</evidence>
<dbReference type="PANTHER" id="PTHR11670">
    <property type="entry name" value="ACONITASE/IRON-RESPONSIVE ELEMENT FAMILY MEMBER"/>
    <property type="match status" value="1"/>
</dbReference>
<dbReference type="OrthoDB" id="2224430at2759"/>
<dbReference type="InterPro" id="IPR015928">
    <property type="entry name" value="Aconitase/3IPM_dehydase_swvl"/>
</dbReference>